<dbReference type="Pfam" id="PF06985">
    <property type="entry name" value="HET"/>
    <property type="match status" value="1"/>
</dbReference>
<gene>
    <name evidence="2" type="ORF">BELL_0196g00150</name>
</gene>
<evidence type="ECO:0000313" key="3">
    <source>
        <dbReference type="Proteomes" id="UP000297229"/>
    </source>
</evidence>
<dbReference type="Proteomes" id="UP000297229">
    <property type="component" value="Unassembled WGS sequence"/>
</dbReference>
<feature type="domain" description="Heterokaryon incompatibility" evidence="1">
    <location>
        <begin position="1"/>
        <end position="76"/>
    </location>
</feature>
<proteinExistence type="predicted"/>
<dbReference type="STRING" id="278938.A0A4Z1JQI7"/>
<name>A0A4Z1JQI7_9HELO</name>
<dbReference type="EMBL" id="PQXM01000195">
    <property type="protein sequence ID" value="TGO75726.1"/>
    <property type="molecule type" value="Genomic_DNA"/>
</dbReference>
<comment type="caution">
    <text evidence="2">The sequence shown here is derived from an EMBL/GenBank/DDBJ whole genome shotgun (WGS) entry which is preliminary data.</text>
</comment>
<organism evidence="2 3">
    <name type="scientific">Botrytis elliptica</name>
    <dbReference type="NCBI Taxonomy" id="278938"/>
    <lineage>
        <taxon>Eukaryota</taxon>
        <taxon>Fungi</taxon>
        <taxon>Dikarya</taxon>
        <taxon>Ascomycota</taxon>
        <taxon>Pezizomycotina</taxon>
        <taxon>Leotiomycetes</taxon>
        <taxon>Helotiales</taxon>
        <taxon>Sclerotiniaceae</taxon>
        <taxon>Botrytis</taxon>
    </lineage>
</organism>
<protein>
    <recommendedName>
        <fullName evidence="1">Heterokaryon incompatibility domain-containing protein</fullName>
    </recommendedName>
</protein>
<accession>A0A4Z1JQI7</accession>
<evidence type="ECO:0000259" key="1">
    <source>
        <dbReference type="Pfam" id="PF06985"/>
    </source>
</evidence>
<keyword evidence="3" id="KW-1185">Reference proteome</keyword>
<dbReference type="AlphaFoldDB" id="A0A4Z1JQI7"/>
<evidence type="ECO:0000313" key="2">
    <source>
        <dbReference type="EMBL" id="TGO75726.1"/>
    </source>
</evidence>
<dbReference type="InterPro" id="IPR010730">
    <property type="entry name" value="HET"/>
</dbReference>
<reference evidence="2 3" key="1">
    <citation type="submission" date="2017-12" db="EMBL/GenBank/DDBJ databases">
        <title>Comparative genomics of Botrytis spp.</title>
        <authorList>
            <person name="Valero-Jimenez C.A."/>
            <person name="Tapia P."/>
            <person name="Veloso J."/>
            <person name="Silva-Moreno E."/>
            <person name="Staats M."/>
            <person name="Valdes J.H."/>
            <person name="Van Kan J.A.L."/>
        </authorList>
    </citation>
    <scope>NUCLEOTIDE SEQUENCE [LARGE SCALE GENOMIC DNA]</scope>
    <source>
        <strain evidence="2 3">Be9601</strain>
    </source>
</reference>
<sequence>MAKIYGQANRVIVYLGDEADDSNQALESIRVAAEGESPQGGSSEGESLDQGINEMNQRAIFELLKRPWFERIWASQFIYQR</sequence>